<evidence type="ECO:0000256" key="4">
    <source>
        <dbReference type="ARBA" id="ARBA00022695"/>
    </source>
</evidence>
<evidence type="ECO:0000259" key="10">
    <source>
        <dbReference type="Pfam" id="PF00483"/>
    </source>
</evidence>
<comment type="caution">
    <text evidence="12">The sequence shown here is derived from an EMBL/GenBank/DDBJ whole genome shotgun (WGS) entry which is preliminary data.</text>
</comment>
<feature type="domain" description="Glucose-1-phosphate adenylyltransferase/Bifunctional protein GlmU-like C-terminal hexapeptide" evidence="11">
    <location>
        <begin position="304"/>
        <end position="407"/>
    </location>
</feature>
<dbReference type="InterPro" id="IPR056818">
    <property type="entry name" value="GlmU/GlgC-like_hexapep"/>
</dbReference>
<dbReference type="OrthoDB" id="9801810at2"/>
<dbReference type="GO" id="GO:0005524">
    <property type="term" value="F:ATP binding"/>
    <property type="evidence" value="ECO:0007669"/>
    <property type="project" value="UniProtKB-KW"/>
</dbReference>
<dbReference type="GO" id="GO:0008878">
    <property type="term" value="F:glucose-1-phosphate adenylyltransferase activity"/>
    <property type="evidence" value="ECO:0007669"/>
    <property type="project" value="UniProtKB-UniRule"/>
</dbReference>
<dbReference type="GO" id="GO:0005978">
    <property type="term" value="P:glycogen biosynthetic process"/>
    <property type="evidence" value="ECO:0007669"/>
    <property type="project" value="UniProtKB-UniRule"/>
</dbReference>
<dbReference type="Pfam" id="PF24894">
    <property type="entry name" value="Hexapep_GlmU"/>
    <property type="match status" value="1"/>
</dbReference>
<keyword evidence="6 9" id="KW-0067">ATP-binding</keyword>
<name>A0A366D4Q4_9GAMM</name>
<dbReference type="HAMAP" id="MF_00624">
    <property type="entry name" value="GlgC"/>
    <property type="match status" value="1"/>
</dbReference>
<evidence type="ECO:0000256" key="9">
    <source>
        <dbReference type="HAMAP-Rule" id="MF_00624"/>
    </source>
</evidence>
<dbReference type="InterPro" id="IPR011831">
    <property type="entry name" value="ADP-Glc_PPase"/>
</dbReference>
<keyword evidence="13" id="KW-1185">Reference proteome</keyword>
<comment type="function">
    <text evidence="9">Involved in the biosynthesis of ADP-glucose, a building block required for the elongation reactions to produce glycogen. Catalyzes the reaction between ATP and alpha-D-glucose 1-phosphate (G1P) to produce pyrophosphate and ADP-Glc.</text>
</comment>
<dbReference type="InterPro" id="IPR029044">
    <property type="entry name" value="Nucleotide-diphossugar_trans"/>
</dbReference>
<evidence type="ECO:0000256" key="7">
    <source>
        <dbReference type="ARBA" id="ARBA00023056"/>
    </source>
</evidence>
<evidence type="ECO:0000256" key="3">
    <source>
        <dbReference type="ARBA" id="ARBA00022679"/>
    </source>
</evidence>
<dbReference type="NCBIfam" id="NF002023">
    <property type="entry name" value="PRK00844.1"/>
    <property type="match status" value="1"/>
</dbReference>
<proteinExistence type="inferred from homology"/>
<feature type="binding site" evidence="9">
    <location>
        <position position="201"/>
    </location>
    <ligand>
        <name>alpha-D-glucose 1-phosphate</name>
        <dbReference type="ChEBI" id="CHEBI:58601"/>
    </ligand>
</feature>
<evidence type="ECO:0000313" key="13">
    <source>
        <dbReference type="Proteomes" id="UP000252086"/>
    </source>
</evidence>
<feature type="site" description="Could play a key role in the communication between the regulatory and the substrate sites" evidence="9">
    <location>
        <position position="102"/>
    </location>
</feature>
<keyword evidence="4 9" id="KW-0548">Nucleotidyltransferase</keyword>
<organism evidence="12 13">
    <name type="scientific">Marinomonas aquiplantarum</name>
    <dbReference type="NCBI Taxonomy" id="491951"/>
    <lineage>
        <taxon>Bacteria</taxon>
        <taxon>Pseudomonadati</taxon>
        <taxon>Pseudomonadota</taxon>
        <taxon>Gammaproteobacteria</taxon>
        <taxon>Oceanospirillales</taxon>
        <taxon>Oceanospirillaceae</taxon>
        <taxon>Marinomonas</taxon>
    </lineage>
</organism>
<sequence length="416" mass="47115">MDLNTARMKTISIILAGGRGSRLKQLTDQRSKPAVPIAGKYKIIDFPLSNCINSGMRRIAVLTQYRSHTLNQHVQRGWNFLRSDFNEFIELWPAQQQTGGDWYRGTADAVYQNLAMIRDLQSEYILVLAGDHVYKQDYSLMLKEHLESGADVTVSCIEVPVEEAHQFGIMHVDEDDNIIAFEEKPTHPPTMPGKPEVSLASMGIYIFNTKFLSENLCSDAQDNESSHDFGKDLIPYFVGRSHIKAHHFSHSVVVNENYPQDAYWRDVGTLTAYWEANMDLTKLVPELDLYDEDWPIRTAHYQRPAAKFNYNYEERIGTALNSVVSAGCIVSGSTVEQSILFNNVRVNSYSHVNECVILPRCDVGRHCRLNKVVVDSDCRIPEGTVIGEDPQQDSARFYRNEDGITLVTQAMIEALS</sequence>
<dbReference type="RefSeq" id="WP_113873627.1">
    <property type="nucleotide sequence ID" value="NZ_QNRF01000002.1"/>
</dbReference>
<dbReference type="Pfam" id="PF00483">
    <property type="entry name" value="NTP_transferase"/>
    <property type="match status" value="1"/>
</dbReference>
<dbReference type="NCBIfam" id="NF001947">
    <property type="entry name" value="PRK00725.1"/>
    <property type="match status" value="1"/>
</dbReference>
<comment type="subunit">
    <text evidence="9">Homotetramer.</text>
</comment>
<dbReference type="SUPFAM" id="SSF53448">
    <property type="entry name" value="Nucleotide-diphospho-sugar transferases"/>
    <property type="match status" value="1"/>
</dbReference>
<comment type="similarity">
    <text evidence="1 9">Belongs to the bacterial/plant glucose-1-phosphate adenylyltransferase family.</text>
</comment>
<comment type="pathway">
    <text evidence="9">Glycan biosynthesis; glycogen biosynthesis.</text>
</comment>
<dbReference type="UniPathway" id="UPA00164"/>
<protein>
    <recommendedName>
        <fullName evidence="9">Glucose-1-phosphate adenylyltransferase</fullName>
        <ecNumber evidence="9">2.7.7.27</ecNumber>
    </recommendedName>
    <alternativeName>
        <fullName evidence="9">ADP-glucose pyrophosphorylase</fullName>
        <shortName evidence="9">ADPGlc PPase</shortName>
    </alternativeName>
    <alternativeName>
        <fullName evidence="9">ADP-glucose synthase</fullName>
    </alternativeName>
</protein>
<dbReference type="NCBIfam" id="TIGR02091">
    <property type="entry name" value="glgC"/>
    <property type="match status" value="1"/>
</dbReference>
<dbReference type="CDD" id="cd02508">
    <property type="entry name" value="ADP_Glucose_PP"/>
    <property type="match status" value="1"/>
</dbReference>
<dbReference type="Gene3D" id="3.90.550.10">
    <property type="entry name" value="Spore Coat Polysaccharide Biosynthesis Protein SpsA, Chain A"/>
    <property type="match status" value="1"/>
</dbReference>
<evidence type="ECO:0000256" key="1">
    <source>
        <dbReference type="ARBA" id="ARBA00010443"/>
    </source>
</evidence>
<dbReference type="PROSITE" id="PS00809">
    <property type="entry name" value="ADP_GLC_PYROPHOSPH_2"/>
    <property type="match status" value="1"/>
</dbReference>
<evidence type="ECO:0000313" key="12">
    <source>
        <dbReference type="EMBL" id="RBO85012.1"/>
    </source>
</evidence>
<dbReference type="CDD" id="cd04651">
    <property type="entry name" value="LbH_G1P_AT_C"/>
    <property type="match status" value="1"/>
</dbReference>
<dbReference type="AlphaFoldDB" id="A0A366D4Q4"/>
<keyword evidence="5 9" id="KW-0547">Nucleotide-binding</keyword>
<dbReference type="InterPro" id="IPR023049">
    <property type="entry name" value="GlgC_bac"/>
</dbReference>
<evidence type="ECO:0000256" key="5">
    <source>
        <dbReference type="ARBA" id="ARBA00022741"/>
    </source>
</evidence>
<gene>
    <name evidence="9" type="primary">glgC</name>
    <name evidence="12" type="ORF">DFP76_102414</name>
</gene>
<feature type="binding site" evidence="9">
    <location>
        <begin position="183"/>
        <end position="184"/>
    </location>
    <ligand>
        <name>alpha-D-glucose 1-phosphate</name>
        <dbReference type="ChEBI" id="CHEBI:58601"/>
    </ligand>
</feature>
<dbReference type="EMBL" id="QNRF01000002">
    <property type="protein sequence ID" value="RBO85012.1"/>
    <property type="molecule type" value="Genomic_DNA"/>
</dbReference>
<dbReference type="EC" id="2.7.7.27" evidence="9"/>
<feature type="binding site" evidence="9">
    <location>
        <position position="168"/>
    </location>
    <ligand>
        <name>alpha-D-glucose 1-phosphate</name>
        <dbReference type="ChEBI" id="CHEBI:58601"/>
    </ligand>
</feature>
<feature type="domain" description="Nucleotidyl transferase" evidence="10">
    <location>
        <begin position="12"/>
        <end position="282"/>
    </location>
</feature>
<dbReference type="Proteomes" id="UP000252086">
    <property type="component" value="Unassembled WGS sequence"/>
</dbReference>
<reference evidence="12 13" key="1">
    <citation type="submission" date="2018-06" db="EMBL/GenBank/DDBJ databases">
        <title>Genomic Encyclopedia of Type Strains, Phase III (KMG-III): the genomes of soil and plant-associated and newly described type strains.</title>
        <authorList>
            <person name="Whitman W."/>
        </authorList>
    </citation>
    <scope>NUCLEOTIDE SEQUENCE [LARGE SCALE GENOMIC DNA]</scope>
    <source>
        <strain evidence="12 13">CECT 7732</strain>
    </source>
</reference>
<dbReference type="PANTHER" id="PTHR43523:SF2">
    <property type="entry name" value="GLUCOSE-1-PHOSPHATE ADENYLYLTRANSFERASE"/>
    <property type="match status" value="1"/>
</dbReference>
<dbReference type="PROSITE" id="PS00810">
    <property type="entry name" value="ADP_GLC_PYROPHOSPH_3"/>
    <property type="match status" value="1"/>
</dbReference>
<keyword evidence="2 9" id="KW-0321">Glycogen metabolism</keyword>
<evidence type="ECO:0000259" key="11">
    <source>
        <dbReference type="Pfam" id="PF24894"/>
    </source>
</evidence>
<feature type="site" description="Could play a key role in the communication between the regulatory and the substrate sites" evidence="9">
    <location>
        <position position="64"/>
    </location>
</feature>
<accession>A0A366D4Q4</accession>
<dbReference type="InterPro" id="IPR005836">
    <property type="entry name" value="ADP_Glu_pyroP_CS"/>
</dbReference>
<keyword evidence="3 9" id="KW-0808">Transferase</keyword>
<dbReference type="InterPro" id="IPR005835">
    <property type="entry name" value="NTP_transferase_dom"/>
</dbReference>
<dbReference type="SUPFAM" id="SSF51161">
    <property type="entry name" value="Trimeric LpxA-like enzymes"/>
    <property type="match status" value="1"/>
</dbReference>
<dbReference type="Gene3D" id="2.160.10.10">
    <property type="entry name" value="Hexapeptide repeat proteins"/>
    <property type="match status" value="1"/>
</dbReference>
<keyword evidence="7 9" id="KW-0320">Glycogen biosynthesis</keyword>
<keyword evidence="8 9" id="KW-0119">Carbohydrate metabolism</keyword>
<dbReference type="PANTHER" id="PTHR43523">
    <property type="entry name" value="GLUCOSE-1-PHOSPHATE ADENYLYLTRANSFERASE-RELATED"/>
    <property type="match status" value="1"/>
</dbReference>
<evidence type="ECO:0000256" key="6">
    <source>
        <dbReference type="ARBA" id="ARBA00022840"/>
    </source>
</evidence>
<feature type="binding site" evidence="9">
    <location>
        <position position="103"/>
    </location>
    <ligand>
        <name>alpha-D-glucose 1-phosphate</name>
        <dbReference type="ChEBI" id="CHEBI:58601"/>
    </ligand>
</feature>
<evidence type="ECO:0000256" key="2">
    <source>
        <dbReference type="ARBA" id="ARBA00022600"/>
    </source>
</evidence>
<comment type="catalytic activity">
    <reaction evidence="9">
        <text>alpha-D-glucose 1-phosphate + ATP + H(+) = ADP-alpha-D-glucose + diphosphate</text>
        <dbReference type="Rhea" id="RHEA:12120"/>
        <dbReference type="ChEBI" id="CHEBI:15378"/>
        <dbReference type="ChEBI" id="CHEBI:30616"/>
        <dbReference type="ChEBI" id="CHEBI:33019"/>
        <dbReference type="ChEBI" id="CHEBI:57498"/>
        <dbReference type="ChEBI" id="CHEBI:58601"/>
        <dbReference type="EC" id="2.7.7.27"/>
    </reaction>
</comment>
<dbReference type="PROSITE" id="PS00808">
    <property type="entry name" value="ADP_GLC_PYROPHOSPH_1"/>
    <property type="match status" value="1"/>
</dbReference>
<evidence type="ECO:0000256" key="8">
    <source>
        <dbReference type="ARBA" id="ARBA00023277"/>
    </source>
</evidence>
<dbReference type="InterPro" id="IPR011004">
    <property type="entry name" value="Trimer_LpxA-like_sf"/>
</dbReference>